<dbReference type="PANTHER" id="PTHR34580">
    <property type="match status" value="1"/>
</dbReference>
<gene>
    <name evidence="6" type="ORF">RM698_17980</name>
</gene>
<evidence type="ECO:0000256" key="3">
    <source>
        <dbReference type="ARBA" id="ARBA00023163"/>
    </source>
</evidence>
<evidence type="ECO:0000256" key="2">
    <source>
        <dbReference type="ARBA" id="ARBA00023125"/>
    </source>
</evidence>
<evidence type="ECO:0000259" key="5">
    <source>
        <dbReference type="PROSITE" id="PS51000"/>
    </source>
</evidence>
<dbReference type="Pfam" id="PF13280">
    <property type="entry name" value="WYL"/>
    <property type="match status" value="1"/>
</dbReference>
<dbReference type="InterPro" id="IPR051534">
    <property type="entry name" value="CBASS_pafABC_assoc_protein"/>
</dbReference>
<dbReference type="InterPro" id="IPR036388">
    <property type="entry name" value="WH-like_DNA-bd_sf"/>
</dbReference>
<sequence>MQKTSSRLLALLSLLQAHRDWSGDALAQRLDVTSRTVRRDVDRLRELGYRIATVKGPAGGYRLEAGAQMPPMLFDDGQVVALAVALRTAAADASVAEDAARALATLRQVMPSRLRRSVDLLRVTAVEPPIARDSPPADPRVLLELSRVIQAREELRFDYVPLPVPTAGRDPGAATAGEAAPAAGGAPGTLADEASPVSAPAPADADEASPVSAPAPAEGAVPVPAGETGPREPTPPAPAGPRLDPESPRRVQPHHLVTRRHRWYLVAWDLDRADWRVFRVARIRPRTPTGPRFTPRELPGGSTAAFITSRFRGNDGSIADWPCHGEVVLRLPAAEVAPFAGDGIVEELGPDRCRLALGSWSWAGLAAAFARFDAEMEVIGPPRLAAAFATLAARASRAANTTEPEPEQDG</sequence>
<evidence type="ECO:0000256" key="1">
    <source>
        <dbReference type="ARBA" id="ARBA00023015"/>
    </source>
</evidence>
<keyword evidence="1" id="KW-0805">Transcription regulation</keyword>
<name>A0ABU2R3M6_9ACTN</name>
<dbReference type="InterPro" id="IPR001034">
    <property type="entry name" value="DeoR_HTH"/>
</dbReference>
<dbReference type="PROSITE" id="PS00894">
    <property type="entry name" value="HTH_DEOR_1"/>
    <property type="match status" value="1"/>
</dbReference>
<comment type="caution">
    <text evidence="6">The sequence shown here is derived from an EMBL/GenBank/DDBJ whole genome shotgun (WGS) entry which is preliminary data.</text>
</comment>
<dbReference type="InterPro" id="IPR036390">
    <property type="entry name" value="WH_DNA-bd_sf"/>
</dbReference>
<dbReference type="InterPro" id="IPR013196">
    <property type="entry name" value="HTH_11"/>
</dbReference>
<dbReference type="InterPro" id="IPR026881">
    <property type="entry name" value="WYL_dom"/>
</dbReference>
<keyword evidence="2" id="KW-0238">DNA-binding</keyword>
<dbReference type="RefSeq" id="WP_010263726.1">
    <property type="nucleotide sequence ID" value="NZ_JAVRET010000040.1"/>
</dbReference>
<dbReference type="EMBL" id="JAVRET010000040">
    <property type="protein sequence ID" value="MDT0410932.1"/>
    <property type="molecule type" value="Genomic_DNA"/>
</dbReference>
<keyword evidence="3" id="KW-0804">Transcription</keyword>
<feature type="region of interest" description="Disordered" evidence="4">
    <location>
        <begin position="162"/>
        <end position="251"/>
    </location>
</feature>
<evidence type="ECO:0000313" key="6">
    <source>
        <dbReference type="EMBL" id="MDT0410932.1"/>
    </source>
</evidence>
<dbReference type="Proteomes" id="UP001183610">
    <property type="component" value="Unassembled WGS sequence"/>
</dbReference>
<protein>
    <submittedName>
        <fullName evidence="6">WYL domain-containing protein</fullName>
    </submittedName>
</protein>
<feature type="compositionally biased region" description="Low complexity" evidence="4">
    <location>
        <begin position="171"/>
        <end position="228"/>
    </location>
</feature>
<dbReference type="PROSITE" id="PS51000">
    <property type="entry name" value="HTH_DEOR_2"/>
    <property type="match status" value="1"/>
</dbReference>
<dbReference type="InterPro" id="IPR018356">
    <property type="entry name" value="Tscrpt_reg_HTH_DeoR_CS"/>
</dbReference>
<accession>A0ABU2R3M6</accession>
<dbReference type="Gene3D" id="1.10.10.10">
    <property type="entry name" value="Winged helix-like DNA-binding domain superfamily/Winged helix DNA-binding domain"/>
    <property type="match status" value="1"/>
</dbReference>
<proteinExistence type="predicted"/>
<dbReference type="PANTHER" id="PTHR34580:SF3">
    <property type="entry name" value="PROTEIN PAFB"/>
    <property type="match status" value="1"/>
</dbReference>
<dbReference type="SUPFAM" id="SSF46785">
    <property type="entry name" value="Winged helix' DNA-binding domain"/>
    <property type="match status" value="1"/>
</dbReference>
<keyword evidence="7" id="KW-1185">Reference proteome</keyword>
<feature type="domain" description="HTH deoR-type" evidence="5">
    <location>
        <begin position="4"/>
        <end position="63"/>
    </location>
</feature>
<organism evidence="6 7">
    <name type="scientific">Streptomyces evansiae</name>
    <dbReference type="NCBI Taxonomy" id="3075535"/>
    <lineage>
        <taxon>Bacteria</taxon>
        <taxon>Bacillati</taxon>
        <taxon>Actinomycetota</taxon>
        <taxon>Actinomycetes</taxon>
        <taxon>Kitasatosporales</taxon>
        <taxon>Streptomycetaceae</taxon>
        <taxon>Streptomyces</taxon>
    </lineage>
</organism>
<evidence type="ECO:0000256" key="4">
    <source>
        <dbReference type="SAM" id="MobiDB-lite"/>
    </source>
</evidence>
<reference evidence="7" key="1">
    <citation type="submission" date="2023-07" db="EMBL/GenBank/DDBJ databases">
        <title>30 novel species of actinomycetes from the DSMZ collection.</title>
        <authorList>
            <person name="Nouioui I."/>
        </authorList>
    </citation>
    <scope>NUCLEOTIDE SEQUENCE [LARGE SCALE GENOMIC DNA]</scope>
    <source>
        <strain evidence="7">DSM 41979</strain>
    </source>
</reference>
<evidence type="ECO:0000313" key="7">
    <source>
        <dbReference type="Proteomes" id="UP001183610"/>
    </source>
</evidence>
<dbReference type="Pfam" id="PF08279">
    <property type="entry name" value="HTH_11"/>
    <property type="match status" value="1"/>
</dbReference>